<dbReference type="EMBL" id="CAJRAY010000018">
    <property type="protein sequence ID" value="CAG5080024.1"/>
    <property type="molecule type" value="Genomic_DNA"/>
</dbReference>
<reference evidence="1 2" key="1">
    <citation type="submission" date="2021-04" db="EMBL/GenBank/DDBJ databases">
        <authorList>
            <person name="Rakotoarivonina H."/>
        </authorList>
    </citation>
    <scope>NUCLEOTIDE SEQUENCE [LARGE SCALE GENOMIC DNA]</scope>
    <source>
        <strain evidence="1 2">XE</strain>
    </source>
</reference>
<sequence length="102" mass="10722">MIGAQFKPAAAAAFLGVPACEAAGLILDLTDLHGPGAADLRDELLYASSLPERFLILETWLLARIHSDLTPDAAVAHALAEFRRAPAGLSVGGTIERLNFSL</sequence>
<keyword evidence="2" id="KW-1185">Reference proteome</keyword>
<organism evidence="1 2">
    <name type="scientific">Thermobacillus xylanilyticus</name>
    <dbReference type="NCBI Taxonomy" id="76633"/>
    <lineage>
        <taxon>Bacteria</taxon>
        <taxon>Bacillati</taxon>
        <taxon>Bacillota</taxon>
        <taxon>Bacilli</taxon>
        <taxon>Bacillales</taxon>
        <taxon>Paenibacillaceae</taxon>
        <taxon>Thermobacillus</taxon>
    </lineage>
</organism>
<dbReference type="RefSeq" id="WP_213483523.1">
    <property type="nucleotide sequence ID" value="NZ_CAJRAY010000018.1"/>
</dbReference>
<comment type="caution">
    <text evidence="1">The sequence shown here is derived from an EMBL/GenBank/DDBJ whole genome shotgun (WGS) entry which is preliminary data.</text>
</comment>
<evidence type="ECO:0000313" key="1">
    <source>
        <dbReference type="EMBL" id="CAG5080024.1"/>
    </source>
</evidence>
<proteinExistence type="predicted"/>
<dbReference type="Proteomes" id="UP000681526">
    <property type="component" value="Unassembled WGS sequence"/>
</dbReference>
<evidence type="ECO:0000313" key="2">
    <source>
        <dbReference type="Proteomes" id="UP000681526"/>
    </source>
</evidence>
<name>A0ABM8V100_THEXY</name>
<protein>
    <submittedName>
        <fullName evidence="1">Transcriptional regulator, AraC family</fullName>
    </submittedName>
</protein>
<gene>
    <name evidence="1" type="primary">txxe3901</name>
    <name evidence="1" type="ORF">TXXE_03715</name>
</gene>
<accession>A0ABM8V100</accession>